<name>A0A1R3IQQ7_COCAP</name>
<keyword evidence="2" id="KW-1185">Reference proteome</keyword>
<dbReference type="Gramene" id="OMO84904">
    <property type="protein sequence ID" value="OMO84904"/>
    <property type="gene ID" value="CCACVL1_10579"/>
</dbReference>
<reference evidence="1 2" key="1">
    <citation type="submission" date="2013-09" db="EMBL/GenBank/DDBJ databases">
        <title>Corchorus capsularis genome sequencing.</title>
        <authorList>
            <person name="Alam M."/>
            <person name="Haque M.S."/>
            <person name="Islam M.S."/>
            <person name="Emdad E.M."/>
            <person name="Islam M.M."/>
            <person name="Ahmed B."/>
            <person name="Halim A."/>
            <person name="Hossen Q.M.M."/>
            <person name="Hossain M.Z."/>
            <person name="Ahmed R."/>
            <person name="Khan M.M."/>
            <person name="Islam R."/>
            <person name="Rashid M.M."/>
            <person name="Khan S.A."/>
            <person name="Rahman M.S."/>
            <person name="Alam M."/>
        </authorList>
    </citation>
    <scope>NUCLEOTIDE SEQUENCE [LARGE SCALE GENOMIC DNA]</scope>
    <source>
        <strain evidence="2">cv. CVL-1</strain>
        <tissue evidence="1">Whole seedling</tissue>
    </source>
</reference>
<dbReference type="AlphaFoldDB" id="A0A1R3IQQ7"/>
<sequence length="24" mass="2958">MEIASWITLLPLYLFWKRQGNQYS</sequence>
<dbReference type="Proteomes" id="UP000188268">
    <property type="component" value="Unassembled WGS sequence"/>
</dbReference>
<protein>
    <submittedName>
        <fullName evidence="1">Uncharacterized protein</fullName>
    </submittedName>
</protein>
<organism evidence="1 2">
    <name type="scientific">Corchorus capsularis</name>
    <name type="common">Jute</name>
    <dbReference type="NCBI Taxonomy" id="210143"/>
    <lineage>
        <taxon>Eukaryota</taxon>
        <taxon>Viridiplantae</taxon>
        <taxon>Streptophyta</taxon>
        <taxon>Embryophyta</taxon>
        <taxon>Tracheophyta</taxon>
        <taxon>Spermatophyta</taxon>
        <taxon>Magnoliopsida</taxon>
        <taxon>eudicotyledons</taxon>
        <taxon>Gunneridae</taxon>
        <taxon>Pentapetalae</taxon>
        <taxon>rosids</taxon>
        <taxon>malvids</taxon>
        <taxon>Malvales</taxon>
        <taxon>Malvaceae</taxon>
        <taxon>Grewioideae</taxon>
        <taxon>Apeibeae</taxon>
        <taxon>Corchorus</taxon>
    </lineage>
</organism>
<comment type="caution">
    <text evidence="1">The sequence shown here is derived from an EMBL/GenBank/DDBJ whole genome shotgun (WGS) entry which is preliminary data.</text>
</comment>
<accession>A0A1R3IQQ7</accession>
<evidence type="ECO:0000313" key="1">
    <source>
        <dbReference type="EMBL" id="OMO84904.1"/>
    </source>
</evidence>
<evidence type="ECO:0000313" key="2">
    <source>
        <dbReference type="Proteomes" id="UP000188268"/>
    </source>
</evidence>
<proteinExistence type="predicted"/>
<dbReference type="EMBL" id="AWWV01009660">
    <property type="protein sequence ID" value="OMO84904.1"/>
    <property type="molecule type" value="Genomic_DNA"/>
</dbReference>
<gene>
    <name evidence="1" type="ORF">CCACVL1_10579</name>
</gene>